<reference evidence="2 3" key="1">
    <citation type="submission" date="2021-05" db="EMBL/GenBank/DDBJ databases">
        <title>Direct Submission.</title>
        <authorList>
            <person name="Li K."/>
            <person name="Gao J."/>
        </authorList>
    </citation>
    <scope>NUCLEOTIDE SEQUENCE [LARGE SCALE GENOMIC DNA]</scope>
    <source>
        <strain evidence="2 3">Mg02</strain>
    </source>
</reference>
<dbReference type="InterPro" id="IPR051784">
    <property type="entry name" value="Nod_factor_ABC_transporter"/>
</dbReference>
<feature type="transmembrane region" description="Helical" evidence="1">
    <location>
        <begin position="140"/>
        <end position="166"/>
    </location>
</feature>
<gene>
    <name evidence="2" type="ORF">KGD84_01850</name>
</gene>
<keyword evidence="1" id="KW-0472">Membrane</keyword>
<feature type="transmembrane region" description="Helical" evidence="1">
    <location>
        <begin position="62"/>
        <end position="86"/>
    </location>
</feature>
<keyword evidence="1" id="KW-1133">Transmembrane helix</keyword>
<evidence type="ECO:0000313" key="3">
    <source>
        <dbReference type="Proteomes" id="UP000676079"/>
    </source>
</evidence>
<feature type="transmembrane region" description="Helical" evidence="1">
    <location>
        <begin position="111"/>
        <end position="134"/>
    </location>
</feature>
<accession>A0ABX8BM53</accession>
<evidence type="ECO:0000256" key="1">
    <source>
        <dbReference type="SAM" id="Phobius"/>
    </source>
</evidence>
<protein>
    <submittedName>
        <fullName evidence="2">ABC transporter permease</fullName>
    </submittedName>
</protein>
<organism evidence="2 3">
    <name type="scientific">Nocardiopsis changdeensis</name>
    <dbReference type="NCBI Taxonomy" id="2831969"/>
    <lineage>
        <taxon>Bacteria</taxon>
        <taxon>Bacillati</taxon>
        <taxon>Actinomycetota</taxon>
        <taxon>Actinomycetes</taxon>
        <taxon>Streptosporangiales</taxon>
        <taxon>Nocardiopsidaceae</taxon>
        <taxon>Nocardiopsis</taxon>
    </lineage>
</organism>
<name>A0ABX8BM53_9ACTN</name>
<keyword evidence="3" id="KW-1185">Reference proteome</keyword>
<proteinExistence type="predicted"/>
<dbReference type="PANTHER" id="PTHR43229:SF6">
    <property type="entry name" value="ABC-TYPE MULTIDRUG TRANSPORT SYSTEM, PERMEASE COMPONENT"/>
    <property type="match status" value="1"/>
</dbReference>
<dbReference type="Proteomes" id="UP000676079">
    <property type="component" value="Chromosome"/>
</dbReference>
<dbReference type="PANTHER" id="PTHR43229">
    <property type="entry name" value="NODULATION PROTEIN J"/>
    <property type="match status" value="1"/>
</dbReference>
<feature type="transmembrane region" description="Helical" evidence="1">
    <location>
        <begin position="173"/>
        <end position="196"/>
    </location>
</feature>
<sequence>MNRRALRAGADRFRTGARLALASPDRLLLDFQLLFVLVYGTTCMVAAPREDSDFFITSPSSLAMTFLMLVMVQSGTFAVAQAVLAARADGTLLRLRLLPGGLQAYVVEKCLHVLAVSAVSIGALLGLAFTVGGLSAGGPAALPGALGSLVLGLLFFVALGLLLGAVLPAGGDLLSYSALAVYVPAALAGTGAAAFFPEPLRAAVRVLPFEWIANGVDAGLTGGTPLGFGGADTWNPLVAAAVTAVWTALLLAAAVPLLRRMTRRASGSAPDRTRT</sequence>
<keyword evidence="1" id="KW-0812">Transmembrane</keyword>
<evidence type="ECO:0000313" key="2">
    <source>
        <dbReference type="EMBL" id="QUX23171.1"/>
    </source>
</evidence>
<feature type="transmembrane region" description="Helical" evidence="1">
    <location>
        <begin position="237"/>
        <end position="258"/>
    </location>
</feature>
<dbReference type="EMBL" id="CP074133">
    <property type="protein sequence ID" value="QUX23171.1"/>
    <property type="molecule type" value="Genomic_DNA"/>
</dbReference>
<feature type="transmembrane region" description="Helical" evidence="1">
    <location>
        <begin position="27"/>
        <end position="47"/>
    </location>
</feature>
<dbReference type="RefSeq" id="WP_220564396.1">
    <property type="nucleotide sequence ID" value="NZ_CP074133.1"/>
</dbReference>